<reference evidence="1" key="1">
    <citation type="journal article" date="2022" name="ISME J.">
        <title>Identification of active gaseous-alkane degraders at natural gas seeps.</title>
        <authorList>
            <person name="Farhan Ul Haque M."/>
            <person name="Hernandez M."/>
            <person name="Crombie A.T."/>
            <person name="Murrell J.C."/>
        </authorList>
    </citation>
    <scope>NUCLEOTIDE SEQUENCE</scope>
    <source>
        <strain evidence="1">PC2</strain>
    </source>
</reference>
<evidence type="ECO:0000313" key="2">
    <source>
        <dbReference type="Proteomes" id="UP001139104"/>
    </source>
</evidence>
<keyword evidence="2" id="KW-1185">Reference proteome</keyword>
<dbReference type="RefSeq" id="WP_243068930.1">
    <property type="nucleotide sequence ID" value="NZ_JAIVFP010000002.1"/>
</dbReference>
<organism evidence="1 2">
    <name type="scientific">Candidatus Rhodoblastus alkanivorans</name>
    <dbReference type="NCBI Taxonomy" id="2954117"/>
    <lineage>
        <taxon>Bacteria</taxon>
        <taxon>Pseudomonadati</taxon>
        <taxon>Pseudomonadota</taxon>
        <taxon>Alphaproteobacteria</taxon>
        <taxon>Hyphomicrobiales</taxon>
        <taxon>Rhodoblastaceae</taxon>
        <taxon>Rhodoblastus</taxon>
    </lineage>
</organism>
<sequence length="138" mass="15721">MISSFAGPFEVVGDIAADITPEERAESVKMCRNLLYHAMKQLKHRRTLRTLHIGGSLHSGMRWDKERKFKPNDYYDFHHATAALSYCDYFLTDGPLHVLITRPQLDLERVNDCKVLSDPAEAAEAMRFATRPTKAVLS</sequence>
<dbReference type="Proteomes" id="UP001139104">
    <property type="component" value="Unassembled WGS sequence"/>
</dbReference>
<gene>
    <name evidence="1" type="ORF">K2U94_19345</name>
</gene>
<comment type="caution">
    <text evidence="1">The sequence shown here is derived from an EMBL/GenBank/DDBJ whole genome shotgun (WGS) entry which is preliminary data.</text>
</comment>
<proteinExistence type="predicted"/>
<evidence type="ECO:0000313" key="1">
    <source>
        <dbReference type="EMBL" id="MCI4684898.1"/>
    </source>
</evidence>
<dbReference type="EMBL" id="JAIVFP010000002">
    <property type="protein sequence ID" value="MCI4684898.1"/>
    <property type="molecule type" value="Genomic_DNA"/>
</dbReference>
<protein>
    <submittedName>
        <fullName evidence="1">Uncharacterized protein</fullName>
    </submittedName>
</protein>
<name>A0ABS9ZAZ7_9HYPH</name>
<accession>A0ABS9ZAZ7</accession>